<dbReference type="Pfam" id="PF03379">
    <property type="entry name" value="CcmB"/>
    <property type="match status" value="1"/>
</dbReference>
<dbReference type="EMBL" id="MDGQ01000003">
    <property type="protein sequence ID" value="OEK06795.1"/>
    <property type="molecule type" value="Genomic_DNA"/>
</dbReference>
<dbReference type="STRING" id="1563681.BFP71_03815"/>
<proteinExistence type="inferred from homology"/>
<keyword evidence="8" id="KW-1185">Reference proteome</keyword>
<keyword evidence="4 6" id="KW-1133">Transmembrane helix</keyword>
<dbReference type="GO" id="GO:0015232">
    <property type="term" value="F:heme transmembrane transporter activity"/>
    <property type="evidence" value="ECO:0007669"/>
    <property type="project" value="InterPro"/>
</dbReference>
<name>A0A1E5T5Z7_9BACT</name>
<reference evidence="7 8" key="1">
    <citation type="submission" date="2016-08" db="EMBL/GenBank/DDBJ databases">
        <title>Draft genome of Fabibacter sp. strain SK-8.</title>
        <authorList>
            <person name="Wong S.-K."/>
            <person name="Hamasaki K."/>
            <person name="Yoshizawa S."/>
        </authorList>
    </citation>
    <scope>NUCLEOTIDE SEQUENCE [LARGE SCALE GENOMIC DNA]</scope>
    <source>
        <strain evidence="7 8">SK-8</strain>
    </source>
</reference>
<evidence type="ECO:0000256" key="4">
    <source>
        <dbReference type="ARBA" id="ARBA00022989"/>
    </source>
</evidence>
<feature type="transmembrane region" description="Helical" evidence="6">
    <location>
        <begin position="100"/>
        <end position="122"/>
    </location>
</feature>
<keyword evidence="3 6" id="KW-0812">Transmembrane</keyword>
<dbReference type="Proteomes" id="UP000095552">
    <property type="component" value="Unassembled WGS sequence"/>
</dbReference>
<sequence length="222" mass="24662">MKDSAIITLIKKEFLSEWRQRYALNGIVLYLASTIFVCYMSFGLKTGTLNGPTWNALLWIVLLFTATNAVAKSFIQESTGRLLYFYSIAKAESIIISKTIYYSLLLIVMAIIGLFFYSIVMGNPIQDWPMYLLIMVLGSIGLASALTMVSGIASKAPNSTSLMAIMSFPAIIPMLLVIIKTSKSAMDGIDRSVYMNQVLVLVAINAIIIAVSYMLFPYLWRS</sequence>
<dbReference type="GO" id="GO:0017004">
    <property type="term" value="P:cytochrome complex assembly"/>
    <property type="evidence" value="ECO:0007669"/>
    <property type="project" value="InterPro"/>
</dbReference>
<evidence type="ECO:0000313" key="7">
    <source>
        <dbReference type="EMBL" id="OEK06795.1"/>
    </source>
</evidence>
<feature type="transmembrane region" description="Helical" evidence="6">
    <location>
        <begin position="199"/>
        <end position="220"/>
    </location>
</feature>
<evidence type="ECO:0000256" key="5">
    <source>
        <dbReference type="ARBA" id="ARBA00023136"/>
    </source>
</evidence>
<feature type="transmembrane region" description="Helical" evidence="6">
    <location>
        <begin position="21"/>
        <end position="44"/>
    </location>
</feature>
<dbReference type="AlphaFoldDB" id="A0A1E5T5Z7"/>
<dbReference type="RefSeq" id="WP_069834107.1">
    <property type="nucleotide sequence ID" value="NZ_MDGQ01000003.1"/>
</dbReference>
<evidence type="ECO:0000313" key="8">
    <source>
        <dbReference type="Proteomes" id="UP000095552"/>
    </source>
</evidence>
<evidence type="ECO:0000256" key="6">
    <source>
        <dbReference type="SAM" id="Phobius"/>
    </source>
</evidence>
<evidence type="ECO:0000256" key="1">
    <source>
        <dbReference type="ARBA" id="ARBA00004141"/>
    </source>
</evidence>
<dbReference type="GO" id="GO:0016020">
    <property type="term" value="C:membrane"/>
    <property type="evidence" value="ECO:0007669"/>
    <property type="project" value="UniProtKB-SubCell"/>
</dbReference>
<accession>A0A1E5T5Z7</accession>
<organism evidence="7 8">
    <name type="scientific">Roseivirga misakiensis</name>
    <dbReference type="NCBI Taxonomy" id="1563681"/>
    <lineage>
        <taxon>Bacteria</taxon>
        <taxon>Pseudomonadati</taxon>
        <taxon>Bacteroidota</taxon>
        <taxon>Cytophagia</taxon>
        <taxon>Cytophagales</taxon>
        <taxon>Roseivirgaceae</taxon>
        <taxon>Roseivirga</taxon>
    </lineage>
</organism>
<feature type="transmembrane region" description="Helical" evidence="6">
    <location>
        <begin position="56"/>
        <end position="75"/>
    </location>
</feature>
<gene>
    <name evidence="7" type="ORF">BFP71_03815</name>
</gene>
<dbReference type="InterPro" id="IPR003544">
    <property type="entry name" value="Cyt_c_biogenesis_CcmB"/>
</dbReference>
<feature type="transmembrane region" description="Helical" evidence="6">
    <location>
        <begin position="128"/>
        <end position="149"/>
    </location>
</feature>
<comment type="caution">
    <text evidence="7">The sequence shown here is derived from an EMBL/GenBank/DDBJ whole genome shotgun (WGS) entry which is preliminary data.</text>
</comment>
<comment type="subcellular location">
    <subcellularLocation>
        <location evidence="1">Membrane</location>
        <topology evidence="1">Multi-pass membrane protein</topology>
    </subcellularLocation>
</comment>
<evidence type="ECO:0000256" key="3">
    <source>
        <dbReference type="ARBA" id="ARBA00022692"/>
    </source>
</evidence>
<protein>
    <submittedName>
        <fullName evidence="7">ABC transporter permease</fullName>
    </submittedName>
</protein>
<comment type="similarity">
    <text evidence="2">Belongs to the CcmB/CycW/HelB family.</text>
</comment>
<feature type="transmembrane region" description="Helical" evidence="6">
    <location>
        <begin position="161"/>
        <end position="179"/>
    </location>
</feature>
<keyword evidence="5 6" id="KW-0472">Membrane</keyword>
<evidence type="ECO:0000256" key="2">
    <source>
        <dbReference type="ARBA" id="ARBA00010544"/>
    </source>
</evidence>